<dbReference type="InterPro" id="IPR019546">
    <property type="entry name" value="TAT_signal_bac_arc"/>
</dbReference>
<dbReference type="PROSITE" id="PS51318">
    <property type="entry name" value="TAT"/>
    <property type="match status" value="1"/>
</dbReference>
<dbReference type="Proteomes" id="UP000003688">
    <property type="component" value="Unassembled WGS sequence"/>
</dbReference>
<dbReference type="AlphaFoldDB" id="B9XCX1"/>
<keyword evidence="2" id="KW-0413">Isomerase</keyword>
<dbReference type="EMBL" id="ABOX02000005">
    <property type="protein sequence ID" value="EEF62317.1"/>
    <property type="molecule type" value="Genomic_DNA"/>
</dbReference>
<dbReference type="PANTHER" id="PTHR12110">
    <property type="entry name" value="HYDROXYPYRUVATE ISOMERASE"/>
    <property type="match status" value="1"/>
</dbReference>
<dbReference type="InterPro" id="IPR006311">
    <property type="entry name" value="TAT_signal"/>
</dbReference>
<dbReference type="InterPro" id="IPR050312">
    <property type="entry name" value="IolE/XylAMocC-like"/>
</dbReference>
<dbReference type="STRING" id="320771.Cflav_PD4952"/>
<feature type="domain" description="Xylose isomerase-like TIM barrel" evidence="1">
    <location>
        <begin position="74"/>
        <end position="301"/>
    </location>
</feature>
<evidence type="ECO:0000313" key="2">
    <source>
        <dbReference type="EMBL" id="EEF62317.1"/>
    </source>
</evidence>
<dbReference type="PANTHER" id="PTHR12110:SF53">
    <property type="entry name" value="BLR5974 PROTEIN"/>
    <property type="match status" value="1"/>
</dbReference>
<reference evidence="2 3" key="1">
    <citation type="journal article" date="2011" name="J. Bacteriol.">
        <title>Genome sequence of 'Pedosphaera parvula' Ellin514, an aerobic Verrucomicrobial isolate from pasture soil.</title>
        <authorList>
            <person name="Kant R."/>
            <person name="van Passel M.W."/>
            <person name="Sangwan P."/>
            <person name="Palva A."/>
            <person name="Lucas S."/>
            <person name="Copeland A."/>
            <person name="Lapidus A."/>
            <person name="Glavina Del Rio T."/>
            <person name="Dalin E."/>
            <person name="Tice H."/>
            <person name="Bruce D."/>
            <person name="Goodwin L."/>
            <person name="Pitluck S."/>
            <person name="Chertkov O."/>
            <person name="Larimer F.W."/>
            <person name="Land M.L."/>
            <person name="Hauser L."/>
            <person name="Brettin T.S."/>
            <person name="Detter J.C."/>
            <person name="Han S."/>
            <person name="de Vos W.M."/>
            <person name="Janssen P.H."/>
            <person name="Smidt H."/>
        </authorList>
    </citation>
    <scope>NUCLEOTIDE SEQUENCE [LARGE SCALE GENOMIC DNA]</scope>
    <source>
        <strain evidence="2 3">Ellin514</strain>
    </source>
</reference>
<dbReference type="Gene3D" id="3.20.20.150">
    <property type="entry name" value="Divalent-metal-dependent TIM barrel enzymes"/>
    <property type="match status" value="1"/>
</dbReference>
<comment type="caution">
    <text evidence="2">The sequence shown here is derived from an EMBL/GenBank/DDBJ whole genome shotgun (WGS) entry which is preliminary data.</text>
</comment>
<keyword evidence="3" id="KW-1185">Reference proteome</keyword>
<dbReference type="NCBIfam" id="TIGR01409">
    <property type="entry name" value="TAT_signal_seq"/>
    <property type="match status" value="1"/>
</dbReference>
<name>B9XCX1_PEDPL</name>
<accession>B9XCX1</accession>
<evidence type="ECO:0000259" key="1">
    <source>
        <dbReference type="Pfam" id="PF01261"/>
    </source>
</evidence>
<dbReference type="InterPro" id="IPR013022">
    <property type="entry name" value="Xyl_isomerase-like_TIM-brl"/>
</dbReference>
<proteinExistence type="predicted"/>
<protein>
    <submittedName>
        <fullName evidence="2">Xylose isomerase domain protein TIM barrel</fullName>
    </submittedName>
</protein>
<sequence length="307" mass="33938" precursor="true">MNKAWNRRDFLKTSLTAGLGVAAAGLAAPRQALAIEPLKRSGQSKMTLSLVGYSFRKYFTEKDPAKKITLFDLVDFCADQGLSAAELTGYYFPKPVTEEYLAKLKHHLHLRGVHPSGTSVGNNFTLPKGPKRDEQIAMTKKFIDTAAFIGAPYVRVFGGAVKDMSIDEAKKNCIEGFEECADYAGTKGVFLGLENDQGITTEARDVLDMIKAVKSPWMGLNLDTGNYHTDDPYGDLVKCAPYAINVHCKTEMKPRNQERGPADLDRVLKILRDANYQGYIALEYEAAEDAYQAVPGWLKKLKEKVAA</sequence>
<dbReference type="InterPro" id="IPR036237">
    <property type="entry name" value="Xyl_isomerase-like_sf"/>
</dbReference>
<dbReference type="SUPFAM" id="SSF51658">
    <property type="entry name" value="Xylose isomerase-like"/>
    <property type="match status" value="1"/>
</dbReference>
<gene>
    <name evidence="2" type="ORF">Cflav_PD4952</name>
</gene>
<dbReference type="RefSeq" id="WP_007413669.1">
    <property type="nucleotide sequence ID" value="NZ_ABOX02000005.1"/>
</dbReference>
<dbReference type="GO" id="GO:0016853">
    <property type="term" value="F:isomerase activity"/>
    <property type="evidence" value="ECO:0007669"/>
    <property type="project" value="UniProtKB-KW"/>
</dbReference>
<dbReference type="Pfam" id="PF01261">
    <property type="entry name" value="AP_endonuc_2"/>
    <property type="match status" value="1"/>
</dbReference>
<dbReference type="OrthoDB" id="127797at2"/>
<organism evidence="2 3">
    <name type="scientific">Pedosphaera parvula (strain Ellin514)</name>
    <dbReference type="NCBI Taxonomy" id="320771"/>
    <lineage>
        <taxon>Bacteria</taxon>
        <taxon>Pseudomonadati</taxon>
        <taxon>Verrucomicrobiota</taxon>
        <taxon>Pedosphaerae</taxon>
        <taxon>Pedosphaerales</taxon>
        <taxon>Pedosphaeraceae</taxon>
        <taxon>Pedosphaera</taxon>
    </lineage>
</organism>
<evidence type="ECO:0000313" key="3">
    <source>
        <dbReference type="Proteomes" id="UP000003688"/>
    </source>
</evidence>